<evidence type="ECO:0000256" key="7">
    <source>
        <dbReference type="RuleBase" id="RU910716"/>
    </source>
</evidence>
<keyword evidence="5 7" id="KW-1133">Transmembrane helix</keyword>
<feature type="transmembrane region" description="Helical" evidence="7">
    <location>
        <begin position="687"/>
        <end position="707"/>
    </location>
</feature>
<dbReference type="InterPro" id="IPR050895">
    <property type="entry name" value="XK-related_scramblase"/>
</dbReference>
<comment type="subcellular location">
    <subcellularLocation>
        <location evidence="1">Cell membrane</location>
        <topology evidence="1">Multi-pass membrane protein</topology>
    </subcellularLocation>
    <subcellularLocation>
        <location evidence="7">Membrane</location>
        <topology evidence="7">Multi-pass membrane protein</topology>
    </subcellularLocation>
</comment>
<dbReference type="InterPro" id="IPR002110">
    <property type="entry name" value="Ankyrin_rpt"/>
</dbReference>
<accession>A0A0K2UWA8</accession>
<reference evidence="8" key="1">
    <citation type="submission" date="2014-05" db="EMBL/GenBank/DDBJ databases">
        <authorList>
            <person name="Chronopoulou M."/>
        </authorList>
    </citation>
    <scope>NUCLEOTIDE SEQUENCE</scope>
    <source>
        <tissue evidence="8">Whole organism</tissue>
    </source>
</reference>
<evidence type="ECO:0000256" key="4">
    <source>
        <dbReference type="ARBA" id="ARBA00022692"/>
    </source>
</evidence>
<dbReference type="SMART" id="SM00248">
    <property type="entry name" value="ANK"/>
    <property type="match status" value="3"/>
</dbReference>
<feature type="transmembrane region" description="Helical" evidence="7">
    <location>
        <begin position="433"/>
        <end position="452"/>
    </location>
</feature>
<feature type="transmembrane region" description="Helical" evidence="7">
    <location>
        <begin position="620"/>
        <end position="639"/>
    </location>
</feature>
<dbReference type="InterPro" id="IPR036770">
    <property type="entry name" value="Ankyrin_rpt-contain_sf"/>
</dbReference>
<dbReference type="EMBL" id="HACA01024979">
    <property type="protein sequence ID" value="CDW42340.1"/>
    <property type="molecule type" value="Transcribed_RNA"/>
</dbReference>
<evidence type="ECO:0000256" key="3">
    <source>
        <dbReference type="ARBA" id="ARBA00022475"/>
    </source>
</evidence>
<dbReference type="Gene3D" id="1.25.40.20">
    <property type="entry name" value="Ankyrin repeat-containing domain"/>
    <property type="match status" value="1"/>
</dbReference>
<feature type="transmembrane region" description="Helical" evidence="7">
    <location>
        <begin position="719"/>
        <end position="739"/>
    </location>
</feature>
<feature type="transmembrane region" description="Helical" evidence="7">
    <location>
        <begin position="793"/>
        <end position="812"/>
    </location>
</feature>
<feature type="transmembrane region" description="Helical" evidence="7">
    <location>
        <begin position="580"/>
        <end position="600"/>
    </location>
</feature>
<proteinExistence type="inferred from homology"/>
<sequence length="838" mass="97145">MMSFSEETGGTPHPICFLEDESIVLKIMQIYHPNLYSTRKDWKGYNILHYCADKNFINAIILFLEFDQQDVIFSLLHMNDSSSPIAVAAQSGNENIARIMYNYLDSNITDDQFLSFFRFNEFKSTSLLRICSQQKLHCLLKDIINSFEKRGISNELLPFLTVQNKVDGERTLLQNIQSESILIKLIPLYLKNDSRNLLLKCKKEKHLGHYLAEKNYSKILLTIHQHCTNNNLNDLFFFDFLLSPNKYGDDCCKLAAWKGSNEFLVTALSLCRGLNKSYLSLLLHGTNQNQENLMELLLFQQRSLIVPRQIIMLMEKEVHSDNKILILSCYRVHISPSEELVSLIEDTEKLLPLSNTKKTLICLKKIIILIFSLLLFCLDIGFDISLAIQYYKDSDEACKHDFTDYSSQSLLEEESNFHRATRYVGALCSSTRFYVTLLFIISPWLFYIFEFIRETFINDRPMWIVHVPFKEIKLTSYRSNEQQAILLNAKAVQLMDKRLKWRSIFGCCSSFNNFCTNLLFIFGFISEFVVTIAFWPIISMFRLFYADVMYDIQHGIKKIKARELKVSATKICSRARLIEALLESSFQPIIQLYIVFPILINNITSDKSIDLSRDLYLEASQFGSAITSITTLSWAITLYQSNIKGGALDLTVNFLGRIILLISNLFLITGRMLLFIVFAYGFGAGRLIGLIIFIIIHIIASTILIHYWRDPSFTITSKITYFINCVINGFGNTYLHMWIQLPQNLISEAKSGKSTFVRHLLFETIFFLELISMITFTYFMLDSRIAEAIQLKYLTLLIFGLYFIGNALKIFYYKTQHIWNELISIERDIKRLALRVFG</sequence>
<dbReference type="Pfam" id="PF09815">
    <property type="entry name" value="XK-related"/>
    <property type="match status" value="1"/>
</dbReference>
<dbReference type="GO" id="GO:0005886">
    <property type="term" value="C:plasma membrane"/>
    <property type="evidence" value="ECO:0007669"/>
    <property type="project" value="UniProtKB-SubCell"/>
</dbReference>
<dbReference type="PANTHER" id="PTHR16024:SF6">
    <property type="entry name" value="XK-RELATED PROTEIN"/>
    <property type="match status" value="1"/>
</dbReference>
<dbReference type="InterPro" id="IPR018629">
    <property type="entry name" value="XK-rel"/>
</dbReference>
<keyword evidence="6 7" id="KW-0472">Membrane</keyword>
<keyword evidence="4 7" id="KW-0812">Transmembrane</keyword>
<evidence type="ECO:0000256" key="2">
    <source>
        <dbReference type="ARBA" id="ARBA00008789"/>
    </source>
</evidence>
<name>A0A0K2UWA8_LEPSM</name>
<feature type="transmembrane region" description="Helical" evidence="7">
    <location>
        <begin position="366"/>
        <end position="391"/>
    </location>
</feature>
<protein>
    <recommendedName>
        <fullName evidence="7">XK-related protein</fullName>
    </recommendedName>
</protein>
<feature type="transmembrane region" description="Helical" evidence="7">
    <location>
        <begin position="659"/>
        <end position="681"/>
    </location>
</feature>
<evidence type="ECO:0000256" key="6">
    <source>
        <dbReference type="ARBA" id="ARBA00023136"/>
    </source>
</evidence>
<keyword evidence="3" id="KW-1003">Cell membrane</keyword>
<dbReference type="PANTHER" id="PTHR16024">
    <property type="entry name" value="XK-RELATED PROTEIN"/>
    <property type="match status" value="1"/>
</dbReference>
<evidence type="ECO:0000256" key="5">
    <source>
        <dbReference type="ARBA" id="ARBA00022989"/>
    </source>
</evidence>
<feature type="transmembrane region" description="Helical" evidence="7">
    <location>
        <begin position="759"/>
        <end position="781"/>
    </location>
</feature>
<evidence type="ECO:0000313" key="8">
    <source>
        <dbReference type="EMBL" id="CDW42340.1"/>
    </source>
</evidence>
<comment type="similarity">
    <text evidence="2 7">Belongs to the XK family.</text>
</comment>
<evidence type="ECO:0000256" key="1">
    <source>
        <dbReference type="ARBA" id="ARBA00004651"/>
    </source>
</evidence>
<dbReference type="AlphaFoldDB" id="A0A0K2UWA8"/>
<organism evidence="8">
    <name type="scientific">Lepeophtheirus salmonis</name>
    <name type="common">Salmon louse</name>
    <name type="synonym">Caligus salmonis</name>
    <dbReference type="NCBI Taxonomy" id="72036"/>
    <lineage>
        <taxon>Eukaryota</taxon>
        <taxon>Metazoa</taxon>
        <taxon>Ecdysozoa</taxon>
        <taxon>Arthropoda</taxon>
        <taxon>Crustacea</taxon>
        <taxon>Multicrustacea</taxon>
        <taxon>Hexanauplia</taxon>
        <taxon>Copepoda</taxon>
        <taxon>Siphonostomatoida</taxon>
        <taxon>Caligidae</taxon>
        <taxon>Lepeophtheirus</taxon>
    </lineage>
</organism>